<accession>A0AAP3ZXB3</accession>
<reference evidence="1" key="1">
    <citation type="submission" date="2023-04" db="EMBL/GenBank/DDBJ databases">
        <title>Uncovering the Secrets of Slow-Growing Bacteria in Tropical Savanna Soil through Cultivation and Genomic Analysis.</title>
        <authorList>
            <person name="Goncalves O.S."/>
            <person name="Santana M.F."/>
        </authorList>
    </citation>
    <scope>NUCLEOTIDE SEQUENCE</scope>
    <source>
        <strain evidence="1">ANTI</strain>
    </source>
</reference>
<organism evidence="1 2">
    <name type="scientific">Paenibacillus polymyxa</name>
    <name type="common">Bacillus polymyxa</name>
    <dbReference type="NCBI Taxonomy" id="1406"/>
    <lineage>
        <taxon>Bacteria</taxon>
        <taxon>Bacillati</taxon>
        <taxon>Bacillota</taxon>
        <taxon>Bacilli</taxon>
        <taxon>Bacillales</taxon>
        <taxon>Paenibacillaceae</taxon>
        <taxon>Paenibacillus</taxon>
    </lineage>
</organism>
<dbReference type="Proteomes" id="UP001229409">
    <property type="component" value="Unassembled WGS sequence"/>
</dbReference>
<gene>
    <name evidence="1" type="ORF">QDS18_10405</name>
</gene>
<sequence>MSCIIKIARIPLYDLSMRMLLRSYKREYGLLEVKADFGFGLVELALIAVKAMRGIKPD</sequence>
<evidence type="ECO:0000313" key="1">
    <source>
        <dbReference type="EMBL" id="MDH2331286.1"/>
    </source>
</evidence>
<protein>
    <submittedName>
        <fullName evidence="1">Uncharacterized protein</fullName>
    </submittedName>
</protein>
<evidence type="ECO:0000313" key="2">
    <source>
        <dbReference type="Proteomes" id="UP001229409"/>
    </source>
</evidence>
<dbReference type="AlphaFoldDB" id="A0AAP3ZXB3"/>
<proteinExistence type="predicted"/>
<name>A0AAP3ZXB3_PAEPO</name>
<comment type="caution">
    <text evidence="1">The sequence shown here is derived from an EMBL/GenBank/DDBJ whole genome shotgun (WGS) entry which is preliminary data.</text>
</comment>
<dbReference type="RefSeq" id="WP_175405226.1">
    <property type="nucleotide sequence ID" value="NZ_JARVWT010000003.1"/>
</dbReference>
<dbReference type="EMBL" id="JARVWT010000003">
    <property type="protein sequence ID" value="MDH2331286.1"/>
    <property type="molecule type" value="Genomic_DNA"/>
</dbReference>